<dbReference type="GO" id="GO:0080120">
    <property type="term" value="P:CAAX-box protein maturation"/>
    <property type="evidence" value="ECO:0007669"/>
    <property type="project" value="UniProtKB-ARBA"/>
</dbReference>
<feature type="transmembrane region" description="Helical" evidence="1">
    <location>
        <begin position="78"/>
        <end position="96"/>
    </location>
</feature>
<keyword evidence="1" id="KW-0472">Membrane</keyword>
<dbReference type="InterPro" id="IPR003675">
    <property type="entry name" value="Rce1/LyrA-like_dom"/>
</dbReference>
<keyword evidence="1" id="KW-1133">Transmembrane helix</keyword>
<comment type="caution">
    <text evidence="3">The sequence shown here is derived from an EMBL/GenBank/DDBJ whole genome shotgun (WGS) entry which is preliminary data.</text>
</comment>
<evidence type="ECO:0000256" key="1">
    <source>
        <dbReference type="SAM" id="Phobius"/>
    </source>
</evidence>
<dbReference type="EMBL" id="JBHSXN010000001">
    <property type="protein sequence ID" value="MFC6951667.1"/>
    <property type="molecule type" value="Genomic_DNA"/>
</dbReference>
<feature type="domain" description="CAAX prenyl protease 2/Lysostaphin resistance protein A-like" evidence="2">
    <location>
        <begin position="134"/>
        <end position="204"/>
    </location>
</feature>
<keyword evidence="4" id="KW-1185">Reference proteome</keyword>
<gene>
    <name evidence="3" type="ORF">ACFQGB_02210</name>
</gene>
<dbReference type="RefSeq" id="WP_336348687.1">
    <property type="nucleotide sequence ID" value="NZ_JAZAQL010000001.1"/>
</dbReference>
<evidence type="ECO:0000313" key="4">
    <source>
        <dbReference type="Proteomes" id="UP001596395"/>
    </source>
</evidence>
<name>A0ABD5V8C3_9EURY</name>
<dbReference type="Pfam" id="PF02517">
    <property type="entry name" value="Rce1-like"/>
    <property type="match status" value="1"/>
</dbReference>
<dbReference type="GO" id="GO:0004175">
    <property type="term" value="F:endopeptidase activity"/>
    <property type="evidence" value="ECO:0007669"/>
    <property type="project" value="UniProtKB-ARBA"/>
</dbReference>
<organism evidence="3 4">
    <name type="scientific">Halorubellus litoreus</name>
    <dbReference type="NCBI Taxonomy" id="755308"/>
    <lineage>
        <taxon>Archaea</taxon>
        <taxon>Methanobacteriati</taxon>
        <taxon>Methanobacteriota</taxon>
        <taxon>Stenosarchaea group</taxon>
        <taxon>Halobacteria</taxon>
        <taxon>Halobacteriales</taxon>
        <taxon>Halorubellaceae</taxon>
        <taxon>Halorubellus</taxon>
    </lineage>
</organism>
<proteinExistence type="predicted"/>
<dbReference type="Proteomes" id="UP001596395">
    <property type="component" value="Unassembled WGS sequence"/>
</dbReference>
<keyword evidence="1" id="KW-0812">Transmembrane</keyword>
<dbReference type="AlphaFoldDB" id="A0ABD5V8C3"/>
<evidence type="ECO:0000313" key="3">
    <source>
        <dbReference type="EMBL" id="MFC6951667.1"/>
    </source>
</evidence>
<feature type="transmembrane region" description="Helical" evidence="1">
    <location>
        <begin position="48"/>
        <end position="66"/>
    </location>
</feature>
<accession>A0ABD5V8C3</accession>
<reference evidence="3 4" key="1">
    <citation type="journal article" date="2019" name="Int. J. Syst. Evol. Microbiol.">
        <title>The Global Catalogue of Microorganisms (GCM) 10K type strain sequencing project: providing services to taxonomists for standard genome sequencing and annotation.</title>
        <authorList>
            <consortium name="The Broad Institute Genomics Platform"/>
            <consortium name="The Broad Institute Genome Sequencing Center for Infectious Disease"/>
            <person name="Wu L."/>
            <person name="Ma J."/>
        </authorList>
    </citation>
    <scope>NUCLEOTIDE SEQUENCE [LARGE SCALE GENOMIC DNA]</scope>
    <source>
        <strain evidence="3 4">GX26</strain>
    </source>
</reference>
<sequence length="235" mass="26047">MSARTADVLGRVRDGWRDLSWTAKSLLWGFVLTVLWMRYSPIGLERRIVVDGLIFFVGPMALAATHGRDIGYRVDRRAIRNAVLLALFVLPFYLVGSSLPSIREFYPMWGTAAELRDPGAFAVHAVKQFALVVAVETYYRGLLCVGVGERFGIKAAFISPVVYAIHHASKPPIEILLSGPTDVLFGAVDYKSNSLLPSVVAHGAGLVLLDWLVIHDPIIPTETVLEWLRWLPIPI</sequence>
<evidence type="ECO:0000259" key="2">
    <source>
        <dbReference type="Pfam" id="PF02517"/>
    </source>
</evidence>
<feature type="transmembrane region" description="Helical" evidence="1">
    <location>
        <begin position="19"/>
        <end position="36"/>
    </location>
</feature>
<protein>
    <submittedName>
        <fullName evidence="3">Type II CAAX prenyl endopeptidase Rce1 family protein</fullName>
    </submittedName>
</protein>